<dbReference type="Proteomes" id="UP000234681">
    <property type="component" value="Chromosome 2"/>
</dbReference>
<protein>
    <submittedName>
        <fullName evidence="2">RCG50998</fullName>
    </submittedName>
</protein>
<evidence type="ECO:0000313" key="3">
    <source>
        <dbReference type="Proteomes" id="UP000234681"/>
    </source>
</evidence>
<reference evidence="2 3" key="1">
    <citation type="submission" date="2005-09" db="EMBL/GenBank/DDBJ databases">
        <authorList>
            <person name="Mural R.J."/>
            <person name="Li P.W."/>
            <person name="Adams M.D."/>
            <person name="Amanatides P.G."/>
            <person name="Baden-Tillson H."/>
            <person name="Barnstead M."/>
            <person name="Chin S.H."/>
            <person name="Dew I."/>
            <person name="Evans C.A."/>
            <person name="Ferriera S."/>
            <person name="Flanigan M."/>
            <person name="Fosler C."/>
            <person name="Glodek A."/>
            <person name="Gu Z."/>
            <person name="Holt R.A."/>
            <person name="Jennings D."/>
            <person name="Kraft C.L."/>
            <person name="Lu F."/>
            <person name="Nguyen T."/>
            <person name="Nusskern D.R."/>
            <person name="Pfannkoch C.M."/>
            <person name="Sitter C."/>
            <person name="Sutton G.G."/>
            <person name="Venter J.C."/>
            <person name="Wang Z."/>
            <person name="Woodage T."/>
            <person name="Zheng X.H."/>
            <person name="Zhong F."/>
        </authorList>
    </citation>
    <scope>NUCLEOTIDE SEQUENCE [LARGE SCALE GENOMIC DNA]</scope>
    <source>
        <strain>BN</strain>
        <strain evidence="3">Sprague-Dawley</strain>
    </source>
</reference>
<name>A6KGB5_RAT</name>
<proteinExistence type="predicted"/>
<gene>
    <name evidence="2" type="ORF">rCG_50998</name>
</gene>
<organism evidence="2 3">
    <name type="scientific">Rattus norvegicus</name>
    <name type="common">Rat</name>
    <dbReference type="NCBI Taxonomy" id="10116"/>
    <lineage>
        <taxon>Eukaryota</taxon>
        <taxon>Metazoa</taxon>
        <taxon>Chordata</taxon>
        <taxon>Craniata</taxon>
        <taxon>Vertebrata</taxon>
        <taxon>Euteleostomi</taxon>
        <taxon>Mammalia</taxon>
        <taxon>Eutheria</taxon>
        <taxon>Euarchontoglires</taxon>
        <taxon>Glires</taxon>
        <taxon>Rodentia</taxon>
        <taxon>Myomorpha</taxon>
        <taxon>Muroidea</taxon>
        <taxon>Muridae</taxon>
        <taxon>Murinae</taxon>
        <taxon>Rattus</taxon>
    </lineage>
</organism>
<dbReference type="EMBL" id="CH474048">
    <property type="protein sequence ID" value="EDL75750.1"/>
    <property type="molecule type" value="Genomic_DNA"/>
</dbReference>
<sequence>MNSNSRLKPSIAGDTERGLLNHQQSRQRPKKL</sequence>
<feature type="region of interest" description="Disordered" evidence="1">
    <location>
        <begin position="1"/>
        <end position="32"/>
    </location>
</feature>
<accession>A6KGB5</accession>
<dbReference type="AlphaFoldDB" id="A6KGB5"/>
<evidence type="ECO:0000313" key="2">
    <source>
        <dbReference type="EMBL" id="EDL75750.1"/>
    </source>
</evidence>
<evidence type="ECO:0000256" key="1">
    <source>
        <dbReference type="SAM" id="MobiDB-lite"/>
    </source>
</evidence>